<dbReference type="GeneID" id="40234477"/>
<gene>
    <name evidence="1" type="primary">6</name>
    <name evidence="1" type="ORF">MRGORDO_6</name>
</gene>
<dbReference type="OrthoDB" id="10540at10239"/>
<dbReference type="Proteomes" id="UP000008400">
    <property type="component" value="Segment"/>
</dbReference>
<dbReference type="RefSeq" id="YP_009637721.1">
    <property type="nucleotide sequence ID" value="NC_042329.1"/>
</dbReference>
<keyword evidence="2" id="KW-1185">Reference proteome</keyword>
<evidence type="ECO:0000313" key="2">
    <source>
        <dbReference type="Proteomes" id="UP000008400"/>
    </source>
</evidence>
<name>G1DTP5_9CAUD</name>
<dbReference type="EMBL" id="JN020140">
    <property type="protein sequence ID" value="AEJ92894.1"/>
    <property type="molecule type" value="Genomic_DNA"/>
</dbReference>
<reference evidence="1 2" key="1">
    <citation type="journal article" date="2012" name="J. Virol.">
        <title>Complete Genome Sequences of 138 Mycobacteriophages.</title>
        <authorList>
            <consortium name="the Science Education Alliance Phage Hunters Advancing Genomics and Evolutionary Science Program"/>
            <consortium name="the KwaZulu-Natal Research Institute for Tuberculosis and HIV Mycobacterial Genetics Course Students"/>
            <consortium name="the Phage Hunters Integrating Research and Education Program"/>
            <person name="Hatfull G.F."/>
        </authorList>
    </citation>
    <scope>NUCLEOTIDE SEQUENCE [LARGE SCALE GENOMIC DNA]</scope>
</reference>
<protein>
    <submittedName>
        <fullName evidence="1">Structural protein</fullName>
    </submittedName>
</protein>
<accession>G1DTP5</accession>
<sequence length="230" mass="23142">MAGISLATTAFEKIAIGSTEIETISLGTTEIWTASTVTVEFDAVSVVGQGTGDTNLSITPSANSTVLVALMQLGNNTMAAVTYGASAMTHVTSVALNNTSSTGWLRVYSISGVGGSTATITLDKNGTNWIRGYAVAYQNVGSIGAPATAFGSGTSASHNVSAPPTRGRVFQAFGFDQNRTITPSGGTNLVAYNNTGGSISGSDHDDAATFAASLSGTSSWASIAVPLSPA</sequence>
<proteinExistence type="predicted"/>
<organism evidence="1 2">
    <name type="scientific">Mycobacterium phage MrGordo</name>
    <dbReference type="NCBI Taxonomy" id="2847995"/>
    <lineage>
        <taxon>Viruses</taxon>
        <taxon>Duplodnaviria</taxon>
        <taxon>Heunggongvirae</taxon>
        <taxon>Uroviricota</taxon>
        <taxon>Caudoviricetes</taxon>
        <taxon>Fromanvirus</taxon>
        <taxon>Fromanvirus mrgordo</taxon>
    </lineage>
</organism>
<evidence type="ECO:0000313" key="1">
    <source>
        <dbReference type="EMBL" id="AEJ92894.1"/>
    </source>
</evidence>